<proteinExistence type="predicted"/>
<name>A0A975DA60_9GAMM</name>
<evidence type="ECO:0000313" key="1">
    <source>
        <dbReference type="EMBL" id="QTH63139.1"/>
    </source>
</evidence>
<dbReference type="InterPro" id="IPR012659">
    <property type="entry name" value="CHP02444"/>
</dbReference>
<dbReference type="Proteomes" id="UP000682739">
    <property type="component" value="Chromosome"/>
</dbReference>
<dbReference type="EMBL" id="CP072110">
    <property type="protein sequence ID" value="QTH63139.1"/>
    <property type="molecule type" value="Genomic_DNA"/>
</dbReference>
<protein>
    <submittedName>
        <fullName evidence="1">TIGR02444 family protein</fullName>
    </submittedName>
</protein>
<keyword evidence="2" id="KW-1185">Reference proteome</keyword>
<dbReference type="Pfam" id="PF09523">
    <property type="entry name" value="DUF2390"/>
    <property type="match status" value="1"/>
</dbReference>
<gene>
    <name evidence="1" type="ORF">J1N51_10335</name>
</gene>
<dbReference type="NCBIfam" id="TIGR02444">
    <property type="entry name" value="TIGR02444 family protein"/>
    <property type="match status" value="1"/>
</dbReference>
<organism evidence="1 2">
    <name type="scientific">Psychrosphaera ytuae</name>
    <dbReference type="NCBI Taxonomy" id="2820710"/>
    <lineage>
        <taxon>Bacteria</taxon>
        <taxon>Pseudomonadati</taxon>
        <taxon>Pseudomonadota</taxon>
        <taxon>Gammaproteobacteria</taxon>
        <taxon>Alteromonadales</taxon>
        <taxon>Pseudoalteromonadaceae</taxon>
        <taxon>Psychrosphaera</taxon>
    </lineage>
</organism>
<dbReference type="KEGG" id="psym:J1N51_10335"/>
<dbReference type="AlphaFoldDB" id="A0A975DA60"/>
<sequence length="165" mass="19444">MSSIQIEPTELWQFSITTYQQDELQQELLRWQNSYGGNVNLSLFCMYCDDLGIKISDKELHLLQQQVSHFSIQFTQAIRVTRDHFKQSRSQLTDYDKIRQHLLEAELLLEQQEQTLLCQFMNRDPDEFSDCVATKNKASDSTEPEASNWARYQMLLKHSSNTQDE</sequence>
<evidence type="ECO:0000313" key="2">
    <source>
        <dbReference type="Proteomes" id="UP000682739"/>
    </source>
</evidence>
<accession>A0A975DA60</accession>
<dbReference type="RefSeq" id="WP_208831059.1">
    <property type="nucleotide sequence ID" value="NZ_CP072110.1"/>
</dbReference>
<reference evidence="1" key="1">
    <citation type="submission" date="2021-03" db="EMBL/GenBank/DDBJ databases">
        <title>Description of Psychrosphaera ytuae sp. nov. isolated from deep sea sediment of South China Sea.</title>
        <authorList>
            <person name="Zhang J."/>
            <person name="Xu X.-D."/>
        </authorList>
    </citation>
    <scope>NUCLEOTIDE SEQUENCE</scope>
    <source>
        <strain evidence="1">MTZ26</strain>
    </source>
</reference>